<dbReference type="FunFam" id="3.40.50.12780:FF:000012">
    <property type="entry name" value="Non-ribosomal peptide synthetase"/>
    <property type="match status" value="1"/>
</dbReference>
<evidence type="ECO:0000256" key="1">
    <source>
        <dbReference type="ARBA" id="ARBA00001957"/>
    </source>
</evidence>
<evidence type="ECO:0000256" key="3">
    <source>
        <dbReference type="ARBA" id="ARBA00022450"/>
    </source>
</evidence>
<evidence type="ECO:0000259" key="5">
    <source>
        <dbReference type="PROSITE" id="PS50075"/>
    </source>
</evidence>
<dbReference type="InterPro" id="IPR036736">
    <property type="entry name" value="ACP-like_sf"/>
</dbReference>
<dbReference type="InterPro" id="IPR025110">
    <property type="entry name" value="AMP-bd_C"/>
</dbReference>
<dbReference type="InterPro" id="IPR000873">
    <property type="entry name" value="AMP-dep_synth/lig_dom"/>
</dbReference>
<dbReference type="Pfam" id="PF00668">
    <property type="entry name" value="Condensation"/>
    <property type="match status" value="2"/>
</dbReference>
<dbReference type="Gene3D" id="3.40.50.980">
    <property type="match status" value="2"/>
</dbReference>
<dbReference type="SUPFAM" id="SSF52777">
    <property type="entry name" value="CoA-dependent acyltransferases"/>
    <property type="match status" value="3"/>
</dbReference>
<keyword evidence="7" id="KW-1185">Reference proteome</keyword>
<organism evidence="6 7">
    <name type="scientific">Aquimarina muelleri</name>
    <dbReference type="NCBI Taxonomy" id="279356"/>
    <lineage>
        <taxon>Bacteria</taxon>
        <taxon>Pseudomonadati</taxon>
        <taxon>Bacteroidota</taxon>
        <taxon>Flavobacteriia</taxon>
        <taxon>Flavobacteriales</taxon>
        <taxon>Flavobacteriaceae</taxon>
        <taxon>Aquimarina</taxon>
    </lineage>
</organism>
<dbReference type="InterPro" id="IPR023213">
    <property type="entry name" value="CAT-like_dom_sf"/>
</dbReference>
<proteinExistence type="inferred from homology"/>
<comment type="cofactor">
    <cofactor evidence="1">
        <name>pantetheine 4'-phosphate</name>
        <dbReference type="ChEBI" id="CHEBI:47942"/>
    </cofactor>
</comment>
<dbReference type="InterPro" id="IPR045851">
    <property type="entry name" value="AMP-bd_C_sf"/>
</dbReference>
<gene>
    <name evidence="6" type="ORF">GCM10007384_17470</name>
</gene>
<dbReference type="PROSITE" id="PS00012">
    <property type="entry name" value="PHOSPHOPANTETHEINE"/>
    <property type="match status" value="1"/>
</dbReference>
<dbReference type="Gene3D" id="2.30.38.10">
    <property type="entry name" value="Luciferase, Domain 3"/>
    <property type="match status" value="1"/>
</dbReference>
<dbReference type="Gene3D" id="1.10.1200.10">
    <property type="entry name" value="ACP-like"/>
    <property type="match status" value="1"/>
</dbReference>
<dbReference type="InterPro" id="IPR006162">
    <property type="entry name" value="Ppantetheine_attach_site"/>
</dbReference>
<name>A0A918JUE7_9FLAO</name>
<dbReference type="InterPro" id="IPR001242">
    <property type="entry name" value="Condensation_dom"/>
</dbReference>
<dbReference type="Pfam" id="PF13193">
    <property type="entry name" value="AMP-binding_C"/>
    <property type="match status" value="1"/>
</dbReference>
<sequence length="1570" mass="180071">MQNNIKPIEIVYAAQVKGINLFVDHGKLAIKKDKNIILPPDLIKIIKENKTELIDFLEKDVRSSLGSDFINIKKIPESDSYKISNAQRRLWLVSQLEEASIACNIPNTIVLDKVYDITCFQKAIYSVIERHEILRTVFKVDDLGEIRQFVLNSKELNLAIGYKDCRGKDAEVIAKEYVKNDSYKPFDLEKGPLLRVCLLRLSEDKYIYYYNLHHIISDGWSTDVLSRDIMQYYNAYLSGVSPDISPLRIQYKDYTAWQLEQSDNDTQKRHKEYWLEKLSGELPIIDLPSYKPRPKSKTYNGKCLGGYFSKDVTKKLDRFIKENNGNLFMLMLSGINILLHKYTSAKDIIIGSPFAGRTHPDLEDQIGFYVNILALRNTIDPTDSFIEYYQKIKENTVEDYRHQEYAFDKLVEDLEIKYDQSRTALFDISWELHKNIENTTCVEDHLLDEIKDRGNTVCKNDIEFHATKLEDVIALDVIYNTDIYDEDMISNMIQHFKQLMLNLLSSPKAALSTIEFLTKKDRYEILDVFNATEVTYPLGKTVVELFVEQANNTPETVAVVFGNKTLTYIELEKKSNQLANYLIKEYNIDKEDFVGVHLDKSEQCIVCLLAILKAGAVYVPIDTNYPLDRKQYIIDDANIKVLITNDSYISDIKFFNDSLLVIDSVFDVVNYDLENINYASPNGLAYVIYTSGSTGNPKGVMIEHKAVLNAILAHIDVFNITSNLRVLQFMSFSFDVSISEIFNTLLSGSSLFIANKEIRNNPYLLGQYIQDNAIDIVTLPASFFHIMKPESFKNVKTLIVGGEASDYRRVISYLFYGGSYYNAYGPTEASICASTFKITNAAAIDSKNIPIGTPVSNTEFLILSKDLQLMPVGAIGELCIGGTQLARGYLNRPDLTSDKFIDNPFKKGARLYKTGDLARWLPNGNVEFIGRIDHQVKIRGYRIELGEIELAVEQIQDIEQSVVIVKKDAYGSKHLVAYLVSNKEINFTKVRQIIEGKLPEYMVPKIYVQLEKIPLTNNGKIDSKALPSPDENSYNKKEYIKPVTQEEKKLAIIWQSILGIKTVGVKDNFYDLGGNSIKSIQLISLLKKKGYNLSVRDSIENPILEDMAKTIDKSTIEVGKLQKKSELQIQELNDGVHQNATKKNISSDEYNLVSENQIFFLRKPSAMISSNTIVISNFSKNNFEEKFRNLLSFYPSLTVSFKKREFEDEILQKQVSKDKVKLDINILEGFLPKHQVEIERKSNSFLKKVFNYFDQTALIRVFIVVDKDNLNTAYLRFSIAHALLDVDTFGDFLENLNANLEQPKTPKISISNDSFALWQKNFLNSKKGITQRNWWLNYLKNLHLVETKIPIKNEFSDYVVQHTTIIGEQYEIINEIVKNLKLPITALFLGAHQSLLEELDVKNSCMQMIAVNGKEESYEEIDITKVLGVTTNFLPLPIISAAGKSVKEHVYDVYEQYLKIRLYQKIPYGIIRKDFSELDIDKHIRGYFNFSFQKNREIEKNQTNTETSISLEKFWWDDFYGLGLVCVVFKNGISLRLVCPKKTYENNQQNFSLNSFIEKRILGLKDLILV</sequence>
<dbReference type="Gene3D" id="3.30.559.10">
    <property type="entry name" value="Chloramphenicol acetyltransferase-like domain"/>
    <property type="match status" value="2"/>
</dbReference>
<reference evidence="6 7" key="1">
    <citation type="journal article" date="2014" name="Int. J. Syst. Evol. Microbiol.">
        <title>Complete genome sequence of Corynebacterium casei LMG S-19264T (=DSM 44701T), isolated from a smear-ripened cheese.</title>
        <authorList>
            <consortium name="US DOE Joint Genome Institute (JGI-PGF)"/>
            <person name="Walter F."/>
            <person name="Albersmeier A."/>
            <person name="Kalinowski J."/>
            <person name="Ruckert C."/>
        </authorList>
    </citation>
    <scope>NUCLEOTIDE SEQUENCE [LARGE SCALE GENOMIC DNA]</scope>
    <source>
        <strain evidence="6 7">KCTC 12285</strain>
    </source>
</reference>
<dbReference type="Gene3D" id="3.30.559.30">
    <property type="entry name" value="Nonribosomal peptide synthetase, condensation domain"/>
    <property type="match status" value="2"/>
</dbReference>
<evidence type="ECO:0000256" key="2">
    <source>
        <dbReference type="ARBA" id="ARBA00006432"/>
    </source>
</evidence>
<comment type="similarity">
    <text evidence="2">Belongs to the ATP-dependent AMP-binding enzyme family.</text>
</comment>
<accession>A0A918JUE7</accession>
<dbReference type="Pfam" id="PF00550">
    <property type="entry name" value="PP-binding"/>
    <property type="match status" value="1"/>
</dbReference>
<dbReference type="Pfam" id="PF00501">
    <property type="entry name" value="AMP-binding"/>
    <property type="match status" value="1"/>
</dbReference>
<keyword evidence="3" id="KW-0596">Phosphopantetheine</keyword>
<dbReference type="InterPro" id="IPR010071">
    <property type="entry name" value="AA_adenyl_dom"/>
</dbReference>
<evidence type="ECO:0000313" key="6">
    <source>
        <dbReference type="EMBL" id="GGX16522.1"/>
    </source>
</evidence>
<dbReference type="NCBIfam" id="TIGR01733">
    <property type="entry name" value="AA-adenyl-dom"/>
    <property type="match status" value="1"/>
</dbReference>
<feature type="domain" description="Carrier" evidence="5">
    <location>
        <begin position="1041"/>
        <end position="1115"/>
    </location>
</feature>
<dbReference type="CDD" id="cd19531">
    <property type="entry name" value="LCL_NRPS-like"/>
    <property type="match status" value="1"/>
</dbReference>
<dbReference type="PROSITE" id="PS00455">
    <property type="entry name" value="AMP_BINDING"/>
    <property type="match status" value="1"/>
</dbReference>
<dbReference type="PANTHER" id="PTHR45527">
    <property type="entry name" value="NONRIBOSOMAL PEPTIDE SYNTHETASE"/>
    <property type="match status" value="1"/>
</dbReference>
<dbReference type="GO" id="GO:0005737">
    <property type="term" value="C:cytoplasm"/>
    <property type="evidence" value="ECO:0007669"/>
    <property type="project" value="TreeGrafter"/>
</dbReference>
<dbReference type="RefSeq" id="WP_027412052.1">
    <property type="nucleotide sequence ID" value="NZ_BMWS01000010.1"/>
</dbReference>
<dbReference type="Gene3D" id="3.30.300.30">
    <property type="match status" value="1"/>
</dbReference>
<dbReference type="PROSITE" id="PS50075">
    <property type="entry name" value="CARRIER"/>
    <property type="match status" value="1"/>
</dbReference>
<dbReference type="Proteomes" id="UP000601108">
    <property type="component" value="Unassembled WGS sequence"/>
</dbReference>
<dbReference type="GO" id="GO:0044550">
    <property type="term" value="P:secondary metabolite biosynthetic process"/>
    <property type="evidence" value="ECO:0007669"/>
    <property type="project" value="UniProtKB-ARBA"/>
</dbReference>
<dbReference type="EMBL" id="BMWS01000010">
    <property type="protein sequence ID" value="GGX16522.1"/>
    <property type="molecule type" value="Genomic_DNA"/>
</dbReference>
<comment type="caution">
    <text evidence="6">The sequence shown here is derived from an EMBL/GenBank/DDBJ whole genome shotgun (WGS) entry which is preliminary data.</text>
</comment>
<protein>
    <recommendedName>
        <fullName evidence="5">Carrier domain-containing protein</fullName>
    </recommendedName>
</protein>
<dbReference type="GO" id="GO:0003824">
    <property type="term" value="F:catalytic activity"/>
    <property type="evidence" value="ECO:0007669"/>
    <property type="project" value="InterPro"/>
</dbReference>
<keyword evidence="4" id="KW-0597">Phosphoprotein</keyword>
<dbReference type="FunFam" id="1.10.1200.10:FF:000005">
    <property type="entry name" value="Nonribosomal peptide synthetase 1"/>
    <property type="match status" value="1"/>
</dbReference>
<dbReference type="GO" id="GO:0031177">
    <property type="term" value="F:phosphopantetheine binding"/>
    <property type="evidence" value="ECO:0007669"/>
    <property type="project" value="TreeGrafter"/>
</dbReference>
<dbReference type="InterPro" id="IPR044894">
    <property type="entry name" value="TubC_N_sf"/>
</dbReference>
<dbReference type="SUPFAM" id="SSF47336">
    <property type="entry name" value="ACP-like"/>
    <property type="match status" value="1"/>
</dbReference>
<evidence type="ECO:0000313" key="7">
    <source>
        <dbReference type="Proteomes" id="UP000601108"/>
    </source>
</evidence>
<dbReference type="Gene3D" id="1.10.10.1830">
    <property type="entry name" value="Non-ribosomal peptide synthase, adenylation domain"/>
    <property type="match status" value="1"/>
</dbReference>
<dbReference type="InterPro" id="IPR020845">
    <property type="entry name" value="AMP-binding_CS"/>
</dbReference>
<dbReference type="FunFam" id="2.30.38.10:FF:000001">
    <property type="entry name" value="Non-ribosomal peptide synthetase PvdI"/>
    <property type="match status" value="1"/>
</dbReference>
<dbReference type="FunFam" id="3.40.50.980:FF:000001">
    <property type="entry name" value="Non-ribosomal peptide synthetase"/>
    <property type="match status" value="1"/>
</dbReference>
<dbReference type="SUPFAM" id="SSF56801">
    <property type="entry name" value="Acetyl-CoA synthetase-like"/>
    <property type="match status" value="1"/>
</dbReference>
<dbReference type="PANTHER" id="PTHR45527:SF1">
    <property type="entry name" value="FATTY ACID SYNTHASE"/>
    <property type="match status" value="1"/>
</dbReference>
<dbReference type="FunFam" id="3.30.300.30:FF:000010">
    <property type="entry name" value="Enterobactin synthetase component F"/>
    <property type="match status" value="1"/>
</dbReference>
<dbReference type="CDD" id="cd05930">
    <property type="entry name" value="A_NRPS"/>
    <property type="match status" value="1"/>
</dbReference>
<dbReference type="InterPro" id="IPR009081">
    <property type="entry name" value="PP-bd_ACP"/>
</dbReference>
<dbReference type="GO" id="GO:0043041">
    <property type="term" value="P:amino acid activation for nonribosomal peptide biosynthetic process"/>
    <property type="evidence" value="ECO:0007669"/>
    <property type="project" value="TreeGrafter"/>
</dbReference>
<evidence type="ECO:0000256" key="4">
    <source>
        <dbReference type="ARBA" id="ARBA00022553"/>
    </source>
</evidence>